<dbReference type="KEGG" id="bcom:BAUCODRAFT_115363"/>
<dbReference type="OMA" id="DVQMSFP"/>
<organism evidence="4 5">
    <name type="scientific">Baudoinia panamericana (strain UAMH 10762)</name>
    <name type="common">Angels' share fungus</name>
    <name type="synonym">Baudoinia compniacensis (strain UAMH 10762)</name>
    <dbReference type="NCBI Taxonomy" id="717646"/>
    <lineage>
        <taxon>Eukaryota</taxon>
        <taxon>Fungi</taxon>
        <taxon>Dikarya</taxon>
        <taxon>Ascomycota</taxon>
        <taxon>Pezizomycotina</taxon>
        <taxon>Dothideomycetes</taxon>
        <taxon>Dothideomycetidae</taxon>
        <taxon>Mycosphaerellales</taxon>
        <taxon>Teratosphaeriaceae</taxon>
        <taxon>Baudoinia</taxon>
    </lineage>
</organism>
<dbReference type="HOGENOM" id="CLU_011226_15_0_1"/>
<feature type="domain" description="GST N-terminal" evidence="3">
    <location>
        <begin position="9"/>
        <end position="96"/>
    </location>
</feature>
<comment type="similarity">
    <text evidence="1">Belongs to the GST superfamily.</text>
</comment>
<dbReference type="Proteomes" id="UP000011761">
    <property type="component" value="Unassembled WGS sequence"/>
</dbReference>
<feature type="transmembrane region" description="Helical" evidence="2">
    <location>
        <begin position="125"/>
        <end position="144"/>
    </location>
</feature>
<dbReference type="GeneID" id="19107254"/>
<evidence type="ECO:0000259" key="3">
    <source>
        <dbReference type="PROSITE" id="PS50404"/>
    </source>
</evidence>
<reference evidence="4 5" key="1">
    <citation type="journal article" date="2012" name="PLoS Pathog.">
        <title>Diverse lifestyles and strategies of plant pathogenesis encoded in the genomes of eighteen Dothideomycetes fungi.</title>
        <authorList>
            <person name="Ohm R.A."/>
            <person name="Feau N."/>
            <person name="Henrissat B."/>
            <person name="Schoch C.L."/>
            <person name="Horwitz B.A."/>
            <person name="Barry K.W."/>
            <person name="Condon B.J."/>
            <person name="Copeland A.C."/>
            <person name="Dhillon B."/>
            <person name="Glaser F."/>
            <person name="Hesse C.N."/>
            <person name="Kosti I."/>
            <person name="LaButti K."/>
            <person name="Lindquist E.A."/>
            <person name="Lucas S."/>
            <person name="Salamov A.A."/>
            <person name="Bradshaw R.E."/>
            <person name="Ciuffetti L."/>
            <person name="Hamelin R.C."/>
            <person name="Kema G.H.J."/>
            <person name="Lawrence C."/>
            <person name="Scott J.A."/>
            <person name="Spatafora J.W."/>
            <person name="Turgeon B.G."/>
            <person name="de Wit P.J.G.M."/>
            <person name="Zhong S."/>
            <person name="Goodwin S.B."/>
            <person name="Grigoriev I.V."/>
        </authorList>
    </citation>
    <scope>NUCLEOTIDE SEQUENCE [LARGE SCALE GENOMIC DNA]</scope>
    <source>
        <strain evidence="4 5">UAMH 10762</strain>
    </source>
</reference>
<dbReference type="EMBL" id="KB445562">
    <property type="protein sequence ID" value="EMC92066.1"/>
    <property type="molecule type" value="Genomic_DNA"/>
</dbReference>
<dbReference type="RefSeq" id="XP_007680575.1">
    <property type="nucleotide sequence ID" value="XM_007682385.1"/>
</dbReference>
<gene>
    <name evidence="4" type="ORF">BAUCODRAFT_115363</name>
</gene>
<dbReference type="SUPFAM" id="SSF47616">
    <property type="entry name" value="GST C-terminal domain-like"/>
    <property type="match status" value="1"/>
</dbReference>
<accession>M2M709</accession>
<dbReference type="eggNOG" id="KOG0867">
    <property type="taxonomic scope" value="Eukaryota"/>
</dbReference>
<evidence type="ECO:0000313" key="4">
    <source>
        <dbReference type="EMBL" id="EMC92066.1"/>
    </source>
</evidence>
<name>M2M709_BAUPA</name>
<evidence type="ECO:0000313" key="5">
    <source>
        <dbReference type="Proteomes" id="UP000011761"/>
    </source>
</evidence>
<dbReference type="SUPFAM" id="SSF52833">
    <property type="entry name" value="Thioredoxin-like"/>
    <property type="match status" value="1"/>
</dbReference>
<keyword evidence="2" id="KW-1133">Transmembrane helix</keyword>
<dbReference type="InterPro" id="IPR004045">
    <property type="entry name" value="Glutathione_S-Trfase_N"/>
</dbReference>
<dbReference type="Gene3D" id="1.20.1050.10">
    <property type="match status" value="1"/>
</dbReference>
<dbReference type="SFLD" id="SFLDS00019">
    <property type="entry name" value="Glutathione_Transferase_(cytos"/>
    <property type="match status" value="1"/>
</dbReference>
<dbReference type="AlphaFoldDB" id="M2M709"/>
<dbReference type="InterPro" id="IPR040079">
    <property type="entry name" value="Glutathione_S-Trfase"/>
</dbReference>
<dbReference type="SFLD" id="SFLDG00358">
    <property type="entry name" value="Main_(cytGST)"/>
    <property type="match status" value="1"/>
</dbReference>
<dbReference type="PANTHER" id="PTHR44051:SF9">
    <property type="entry name" value="GLUTATHIONE S-TRANSFERASE 1"/>
    <property type="match status" value="1"/>
</dbReference>
<keyword evidence="2" id="KW-0812">Transmembrane</keyword>
<dbReference type="InterPro" id="IPR036282">
    <property type="entry name" value="Glutathione-S-Trfase_C_sf"/>
</dbReference>
<dbReference type="CDD" id="cd03046">
    <property type="entry name" value="GST_N_GTT1_like"/>
    <property type="match status" value="1"/>
</dbReference>
<dbReference type="PANTHER" id="PTHR44051">
    <property type="entry name" value="GLUTATHIONE S-TRANSFERASE-RELATED"/>
    <property type="match status" value="1"/>
</dbReference>
<dbReference type="STRING" id="717646.M2M709"/>
<sequence>MADNEDVKPKATLYWLDRSRSQRILWLLRECQGLDFDVKIFKRQSNQLAPPELKEIHPLGKSPIVSIEAPASPKPLILAESAMIVEYLCEHFATHLIPKRYRDGKEGQAGGETEQWLRYRYFMHYAEGSLMIVMILAVVMDMIGNNPSTPFFIRPITRMIVGGVNSAFLGPQMALHFKFLEDQIATAPEDGPFFCGKSLTGVDILLSFPLIAARGRIEAKQYPKLNAYIDMIEGLESYKASVKQIEEISGEPYQSRL</sequence>
<dbReference type="InterPro" id="IPR036249">
    <property type="entry name" value="Thioredoxin-like_sf"/>
</dbReference>
<dbReference type="CDD" id="cd03189">
    <property type="entry name" value="GST_C_GTT1_like"/>
    <property type="match status" value="1"/>
</dbReference>
<proteinExistence type="inferred from homology"/>
<keyword evidence="5" id="KW-1185">Reference proteome</keyword>
<evidence type="ECO:0000256" key="2">
    <source>
        <dbReference type="SAM" id="Phobius"/>
    </source>
</evidence>
<dbReference type="OrthoDB" id="2098326at2759"/>
<dbReference type="PROSITE" id="PS50404">
    <property type="entry name" value="GST_NTER"/>
    <property type="match status" value="1"/>
</dbReference>
<dbReference type="Pfam" id="PF13409">
    <property type="entry name" value="GST_N_2"/>
    <property type="match status" value="1"/>
</dbReference>
<protein>
    <recommendedName>
        <fullName evidence="3">GST N-terminal domain-containing protein</fullName>
    </recommendedName>
</protein>
<keyword evidence="2" id="KW-0472">Membrane</keyword>
<dbReference type="Gene3D" id="3.40.30.10">
    <property type="entry name" value="Glutaredoxin"/>
    <property type="match status" value="1"/>
</dbReference>
<evidence type="ECO:0000256" key="1">
    <source>
        <dbReference type="ARBA" id="ARBA00007409"/>
    </source>
</evidence>